<comment type="cofactor">
    <cofactor evidence="1 5 7 8">
        <name>pyridoxal 5'-phosphate</name>
        <dbReference type="ChEBI" id="CHEBI:597326"/>
    </cofactor>
</comment>
<dbReference type="UniPathway" id="UPA00034">
    <property type="reaction ID" value="UER00027"/>
</dbReference>
<feature type="binding site" evidence="5">
    <location>
        <position position="363"/>
    </location>
    <ligand>
        <name>substrate</name>
    </ligand>
</feature>
<feature type="domain" description="Orn/DAP/Arg decarboxylase 2 C-terminal" evidence="9">
    <location>
        <begin position="34"/>
        <end position="389"/>
    </location>
</feature>
<protein>
    <recommendedName>
        <fullName evidence="5 6">Diaminopimelate decarboxylase</fullName>
        <shortName evidence="5">DAP decarboxylase</shortName>
        <shortName evidence="5">DAPDC</shortName>
        <ecNumber evidence="5 6">4.1.1.20</ecNumber>
    </recommendedName>
</protein>
<dbReference type="GO" id="GO:0008836">
    <property type="term" value="F:diaminopimelate decarboxylase activity"/>
    <property type="evidence" value="ECO:0007669"/>
    <property type="project" value="UniProtKB-UniRule"/>
</dbReference>
<dbReference type="CDD" id="cd06828">
    <property type="entry name" value="PLPDE_III_DapDC"/>
    <property type="match status" value="1"/>
</dbReference>
<feature type="binding site" evidence="5">
    <location>
        <position position="391"/>
    </location>
    <ligand>
        <name>pyridoxal 5'-phosphate</name>
        <dbReference type="ChEBI" id="CHEBI:597326"/>
    </ligand>
</feature>
<dbReference type="InterPro" id="IPR002986">
    <property type="entry name" value="DAP_deCOOHase_LysA"/>
</dbReference>
<comment type="function">
    <text evidence="5">Specifically catalyzes the decarboxylation of meso-diaminopimelate (meso-DAP) to L-lysine.</text>
</comment>
<feature type="domain" description="Orn/DAP/Arg decarboxylase 2 N-terminal" evidence="10">
    <location>
        <begin position="43"/>
        <end position="297"/>
    </location>
</feature>
<dbReference type="PANTHER" id="PTHR43727">
    <property type="entry name" value="DIAMINOPIMELATE DECARBOXYLASE"/>
    <property type="match status" value="1"/>
</dbReference>
<dbReference type="AlphaFoldDB" id="A0A1C6GK04"/>
<keyword evidence="5" id="KW-0028">Amino-acid biosynthesis</keyword>
<dbReference type="SUPFAM" id="SSF50621">
    <property type="entry name" value="Alanine racemase C-terminal domain-like"/>
    <property type="match status" value="1"/>
</dbReference>
<dbReference type="InterPro" id="IPR009006">
    <property type="entry name" value="Ala_racemase/Decarboxylase_C"/>
</dbReference>
<accession>A0A1C6GK04</accession>
<keyword evidence="4 5" id="KW-0456">Lyase</keyword>
<dbReference type="PROSITE" id="PS00879">
    <property type="entry name" value="ODR_DC_2_2"/>
    <property type="match status" value="1"/>
</dbReference>
<keyword evidence="5 8" id="KW-0457">Lysine biosynthesis</keyword>
<dbReference type="Pfam" id="PF00278">
    <property type="entry name" value="Orn_DAP_Arg_deC"/>
    <property type="match status" value="1"/>
</dbReference>
<comment type="subunit">
    <text evidence="5">Homodimer.</text>
</comment>
<evidence type="ECO:0000256" key="6">
    <source>
        <dbReference type="NCBIfam" id="TIGR01048"/>
    </source>
</evidence>
<feature type="binding site" evidence="5">
    <location>
        <begin position="291"/>
        <end position="294"/>
    </location>
    <ligand>
        <name>pyridoxal 5'-phosphate</name>
        <dbReference type="ChEBI" id="CHEBI:597326"/>
    </ligand>
</feature>
<feature type="binding site" evidence="5">
    <location>
        <position position="391"/>
    </location>
    <ligand>
        <name>substrate</name>
    </ligand>
</feature>
<evidence type="ECO:0000256" key="7">
    <source>
        <dbReference type="PIRSR" id="PIRSR600183-50"/>
    </source>
</evidence>
<comment type="similarity">
    <text evidence="5">Belongs to the Orn/Lys/Arg decarboxylase class-II family. LysA subfamily.</text>
</comment>
<reference evidence="11" key="1">
    <citation type="submission" date="2015-09" db="EMBL/GenBank/DDBJ databases">
        <authorList>
            <consortium name="Pathogen Informatics"/>
        </authorList>
    </citation>
    <scope>NUCLEOTIDE SEQUENCE</scope>
    <source>
        <strain evidence="11">2789STDY5834896</strain>
    </source>
</reference>
<evidence type="ECO:0000256" key="8">
    <source>
        <dbReference type="RuleBase" id="RU003738"/>
    </source>
</evidence>
<gene>
    <name evidence="5 11" type="primary">lysA</name>
    <name evidence="11" type="ORF">SAMEA3545359_00422</name>
</gene>
<dbReference type="EC" id="4.1.1.20" evidence="5 6"/>
<name>A0A1C6GK04_9FIRM</name>
<dbReference type="GO" id="GO:0030170">
    <property type="term" value="F:pyridoxal phosphate binding"/>
    <property type="evidence" value="ECO:0007669"/>
    <property type="project" value="UniProtKB-UniRule"/>
</dbReference>
<sequence>MYIAKNLNTNELGHLTIGGIDSLQLAEQYGTPLYVMDEDLLRENCRAFKGSIDKYYGGRGLVTYASKAFCCKAVCKIAAQEGLGLDVVSAGELYTALQAGFPMQRVFFHGNNKTPVELRQALENGVGYIVVDNLDELRLLGTMAQAAGKVQDILFRIKPGIDAHTHDFIRTGQIDSKFGLALENGEAEEAVREALAMPGVRLVGLHCHIGSQIFDIAPFELAAQVMLDFIAKIGSELGAEIEILDLGGGFGIQYTSADHPSSYDEYMRRVSSVIAARCAQLGIDTPFVVIEPGRSIAGPAGTTLYTVGSVKHIEGVRTYVSVDGGMTDNPRYALYQASYDVLAAGKAAQPRTETVTVAGKCCESGDLIQENTQIQPVQPGDVLAVLATGAYNYSMASNYNRIPRPAVVFVKGGQSRVAVRRESLEDLLQNDLD</sequence>
<feature type="binding site" evidence="5">
    <location>
        <position position="331"/>
    </location>
    <ligand>
        <name>substrate</name>
    </ligand>
</feature>
<comment type="catalytic activity">
    <reaction evidence="5 8">
        <text>meso-2,6-diaminopimelate + H(+) = L-lysine + CO2</text>
        <dbReference type="Rhea" id="RHEA:15101"/>
        <dbReference type="ChEBI" id="CHEBI:15378"/>
        <dbReference type="ChEBI" id="CHEBI:16526"/>
        <dbReference type="ChEBI" id="CHEBI:32551"/>
        <dbReference type="ChEBI" id="CHEBI:57791"/>
        <dbReference type="EC" id="4.1.1.20"/>
    </reaction>
</comment>
<feature type="binding site" evidence="5">
    <location>
        <position position="294"/>
    </location>
    <ligand>
        <name>substrate</name>
    </ligand>
</feature>
<dbReference type="InterPro" id="IPR022644">
    <property type="entry name" value="De-COase2_N"/>
</dbReference>
<dbReference type="Gene3D" id="2.40.37.10">
    <property type="entry name" value="Lyase, Ornithine Decarboxylase, Chain A, domain 1"/>
    <property type="match status" value="1"/>
</dbReference>
<dbReference type="GO" id="GO:0009089">
    <property type="term" value="P:lysine biosynthetic process via diaminopimelate"/>
    <property type="evidence" value="ECO:0007669"/>
    <property type="project" value="UniProtKB-UniRule"/>
</dbReference>
<evidence type="ECO:0000259" key="10">
    <source>
        <dbReference type="Pfam" id="PF02784"/>
    </source>
</evidence>
<dbReference type="InterPro" id="IPR022657">
    <property type="entry name" value="De-COase2_CS"/>
</dbReference>
<dbReference type="SUPFAM" id="SSF51419">
    <property type="entry name" value="PLP-binding barrel"/>
    <property type="match status" value="1"/>
</dbReference>
<proteinExistence type="inferred from homology"/>
<dbReference type="PANTHER" id="PTHR43727:SF2">
    <property type="entry name" value="GROUP IV DECARBOXYLASE"/>
    <property type="match status" value="1"/>
</dbReference>
<evidence type="ECO:0000259" key="9">
    <source>
        <dbReference type="Pfam" id="PF00278"/>
    </source>
</evidence>
<dbReference type="EMBL" id="FMHG01000001">
    <property type="protein sequence ID" value="SCJ45643.1"/>
    <property type="molecule type" value="Genomic_DNA"/>
</dbReference>
<evidence type="ECO:0000256" key="4">
    <source>
        <dbReference type="ARBA" id="ARBA00023239"/>
    </source>
</evidence>
<dbReference type="PRINTS" id="PR01179">
    <property type="entry name" value="ODADCRBXLASE"/>
</dbReference>
<comment type="pathway">
    <text evidence="5 8">Amino-acid biosynthesis; L-lysine biosynthesis via DAP pathway; L-lysine from DL-2,6-diaminopimelate: step 1/1.</text>
</comment>
<dbReference type="Gene3D" id="3.20.20.10">
    <property type="entry name" value="Alanine racemase"/>
    <property type="match status" value="1"/>
</dbReference>
<evidence type="ECO:0000256" key="5">
    <source>
        <dbReference type="HAMAP-Rule" id="MF_02120"/>
    </source>
</evidence>
<keyword evidence="2 5" id="KW-0210">Decarboxylase</keyword>
<dbReference type="NCBIfam" id="TIGR01048">
    <property type="entry name" value="lysA"/>
    <property type="match status" value="1"/>
</dbReference>
<dbReference type="HAMAP" id="MF_02120">
    <property type="entry name" value="LysA"/>
    <property type="match status" value="1"/>
</dbReference>
<feature type="binding site" evidence="5">
    <location>
        <position position="335"/>
    </location>
    <ligand>
        <name>substrate</name>
    </ligand>
</feature>
<evidence type="ECO:0000256" key="2">
    <source>
        <dbReference type="ARBA" id="ARBA00022793"/>
    </source>
</evidence>
<dbReference type="PRINTS" id="PR01181">
    <property type="entry name" value="DAPDCRBXLASE"/>
</dbReference>
<dbReference type="FunFam" id="3.20.20.10:FF:000003">
    <property type="entry name" value="Diaminopimelate decarboxylase"/>
    <property type="match status" value="1"/>
</dbReference>
<evidence type="ECO:0000256" key="3">
    <source>
        <dbReference type="ARBA" id="ARBA00022898"/>
    </source>
</evidence>
<evidence type="ECO:0000256" key="1">
    <source>
        <dbReference type="ARBA" id="ARBA00001933"/>
    </source>
</evidence>
<feature type="active site" description="Proton donor" evidence="7">
    <location>
        <position position="362"/>
    </location>
</feature>
<evidence type="ECO:0000313" key="11">
    <source>
        <dbReference type="EMBL" id="SCJ45643.1"/>
    </source>
</evidence>
<keyword evidence="3 5" id="KW-0663">Pyridoxal phosphate</keyword>
<dbReference type="InterPro" id="IPR022643">
    <property type="entry name" value="De-COase2_C"/>
</dbReference>
<feature type="binding site" evidence="5">
    <location>
        <position position="249"/>
    </location>
    <ligand>
        <name>pyridoxal 5'-phosphate</name>
        <dbReference type="ChEBI" id="CHEBI:597326"/>
    </ligand>
</feature>
<dbReference type="InterPro" id="IPR000183">
    <property type="entry name" value="Orn/DAP/Arg_de-COase"/>
</dbReference>
<dbReference type="Pfam" id="PF02784">
    <property type="entry name" value="Orn_Arg_deC_N"/>
    <property type="match status" value="1"/>
</dbReference>
<dbReference type="InterPro" id="IPR029066">
    <property type="entry name" value="PLP-binding_barrel"/>
</dbReference>
<organism evidence="11">
    <name type="scientific">uncultured Anaerotruncus sp</name>
    <dbReference type="NCBI Taxonomy" id="905011"/>
    <lineage>
        <taxon>Bacteria</taxon>
        <taxon>Bacillati</taxon>
        <taxon>Bacillota</taxon>
        <taxon>Clostridia</taxon>
        <taxon>Eubacteriales</taxon>
        <taxon>Oscillospiraceae</taxon>
        <taxon>Anaerotruncus</taxon>
        <taxon>environmental samples</taxon>
    </lineage>
</organism>
<feature type="modified residue" description="N6-(pyridoxal phosphate)lysine" evidence="5 7">
    <location>
        <position position="67"/>
    </location>
</feature>